<reference evidence="2 3" key="1">
    <citation type="journal article" date="2017" name="Int. J. Parasitol.">
        <title>The genome of the protozoan parasite Cystoisospora suis and a reverse vaccinology approach to identify vaccine candidates.</title>
        <authorList>
            <person name="Palmieri N."/>
            <person name="Shrestha A."/>
            <person name="Ruttkowski B."/>
            <person name="Beck T."/>
            <person name="Vogl C."/>
            <person name="Tomley F."/>
            <person name="Blake D.P."/>
            <person name="Joachim A."/>
        </authorList>
    </citation>
    <scope>NUCLEOTIDE SEQUENCE [LARGE SCALE GENOMIC DNA]</scope>
    <source>
        <strain evidence="2 3">Wien I</strain>
    </source>
</reference>
<dbReference type="Proteomes" id="UP000221165">
    <property type="component" value="Unassembled WGS sequence"/>
</dbReference>
<sequence>GVRTPPQSSSSDSDDGVGLALHPPPLRSEEGERCPNSFPSPTPVSLLMKKCEEEEDLS</sequence>
<evidence type="ECO:0000313" key="2">
    <source>
        <dbReference type="EMBL" id="PHJ17780.1"/>
    </source>
</evidence>
<feature type="non-terminal residue" evidence="2">
    <location>
        <position position="1"/>
    </location>
</feature>
<name>A0A2C6K9K0_9APIC</name>
<dbReference type="RefSeq" id="XP_067919495.1">
    <property type="nucleotide sequence ID" value="XM_068068532.1"/>
</dbReference>
<dbReference type="EMBL" id="MIGC01004696">
    <property type="protein sequence ID" value="PHJ17780.1"/>
    <property type="molecule type" value="Genomic_DNA"/>
</dbReference>
<proteinExistence type="predicted"/>
<comment type="caution">
    <text evidence="2">The sequence shown here is derived from an EMBL/GenBank/DDBJ whole genome shotgun (WGS) entry which is preliminary data.</text>
</comment>
<evidence type="ECO:0000256" key="1">
    <source>
        <dbReference type="SAM" id="MobiDB-lite"/>
    </source>
</evidence>
<protein>
    <submittedName>
        <fullName evidence="2">Uncharacterized protein</fullName>
    </submittedName>
</protein>
<organism evidence="2 3">
    <name type="scientific">Cystoisospora suis</name>
    <dbReference type="NCBI Taxonomy" id="483139"/>
    <lineage>
        <taxon>Eukaryota</taxon>
        <taxon>Sar</taxon>
        <taxon>Alveolata</taxon>
        <taxon>Apicomplexa</taxon>
        <taxon>Conoidasida</taxon>
        <taxon>Coccidia</taxon>
        <taxon>Eucoccidiorida</taxon>
        <taxon>Eimeriorina</taxon>
        <taxon>Sarcocystidae</taxon>
        <taxon>Cystoisospora</taxon>
    </lineage>
</organism>
<feature type="region of interest" description="Disordered" evidence="1">
    <location>
        <begin position="1"/>
        <end position="58"/>
    </location>
</feature>
<evidence type="ECO:0000313" key="3">
    <source>
        <dbReference type="Proteomes" id="UP000221165"/>
    </source>
</evidence>
<dbReference type="GeneID" id="94431743"/>
<feature type="non-terminal residue" evidence="2">
    <location>
        <position position="58"/>
    </location>
</feature>
<keyword evidence="3" id="KW-1185">Reference proteome</keyword>
<dbReference type="AlphaFoldDB" id="A0A2C6K9K0"/>
<gene>
    <name evidence="2" type="ORF">CSUI_008399</name>
</gene>
<accession>A0A2C6K9K0</accession>
<dbReference type="VEuPathDB" id="ToxoDB:CSUI_008399"/>